<keyword evidence="2" id="KW-1185">Reference proteome</keyword>
<dbReference type="Proteomes" id="UP001159042">
    <property type="component" value="Unassembled WGS sequence"/>
</dbReference>
<evidence type="ECO:0000313" key="1">
    <source>
        <dbReference type="EMBL" id="KAJ8915737.1"/>
    </source>
</evidence>
<gene>
    <name evidence="1" type="ORF">NQ315_000673</name>
</gene>
<dbReference type="AlphaFoldDB" id="A0AAV8VMY8"/>
<sequence length="71" mass="8080">MLELFKIVKVKPREPPTYFLEDIDGAEIKRAFYADVPIFQNRELLQTCSAEAKSLVASTLPLPFYTAVKSM</sequence>
<protein>
    <submittedName>
        <fullName evidence="1">Uncharacterized protein</fullName>
    </submittedName>
</protein>
<name>A0AAV8VMY8_9CUCU</name>
<organism evidence="1 2">
    <name type="scientific">Exocentrus adspersus</name>
    <dbReference type="NCBI Taxonomy" id="1586481"/>
    <lineage>
        <taxon>Eukaryota</taxon>
        <taxon>Metazoa</taxon>
        <taxon>Ecdysozoa</taxon>
        <taxon>Arthropoda</taxon>
        <taxon>Hexapoda</taxon>
        <taxon>Insecta</taxon>
        <taxon>Pterygota</taxon>
        <taxon>Neoptera</taxon>
        <taxon>Endopterygota</taxon>
        <taxon>Coleoptera</taxon>
        <taxon>Polyphaga</taxon>
        <taxon>Cucujiformia</taxon>
        <taxon>Chrysomeloidea</taxon>
        <taxon>Cerambycidae</taxon>
        <taxon>Lamiinae</taxon>
        <taxon>Acanthocinini</taxon>
        <taxon>Exocentrus</taxon>
    </lineage>
</organism>
<accession>A0AAV8VMY8</accession>
<evidence type="ECO:0000313" key="2">
    <source>
        <dbReference type="Proteomes" id="UP001159042"/>
    </source>
</evidence>
<reference evidence="1 2" key="1">
    <citation type="journal article" date="2023" name="Insect Mol. Biol.">
        <title>Genome sequencing provides insights into the evolution of gene families encoding plant cell wall-degrading enzymes in longhorned beetles.</title>
        <authorList>
            <person name="Shin N.R."/>
            <person name="Okamura Y."/>
            <person name="Kirsch R."/>
            <person name="Pauchet Y."/>
        </authorList>
    </citation>
    <scope>NUCLEOTIDE SEQUENCE [LARGE SCALE GENOMIC DNA]</scope>
    <source>
        <strain evidence="1">EAD_L_NR</strain>
    </source>
</reference>
<proteinExistence type="predicted"/>
<dbReference type="EMBL" id="JANEYG010000050">
    <property type="protein sequence ID" value="KAJ8915737.1"/>
    <property type="molecule type" value="Genomic_DNA"/>
</dbReference>
<comment type="caution">
    <text evidence="1">The sequence shown here is derived from an EMBL/GenBank/DDBJ whole genome shotgun (WGS) entry which is preliminary data.</text>
</comment>